<keyword evidence="5" id="KW-1133">Transmembrane helix</keyword>
<evidence type="ECO:0000256" key="1">
    <source>
        <dbReference type="ARBA" id="ARBA00005460"/>
    </source>
</evidence>
<evidence type="ECO:0000256" key="3">
    <source>
        <dbReference type="ARBA" id="ARBA00022942"/>
    </source>
</evidence>
<keyword evidence="2" id="KW-0677">Repeat</keyword>
<dbReference type="InterPro" id="IPR016024">
    <property type="entry name" value="ARM-type_fold"/>
</dbReference>
<sequence>MNFDSLLEHPAEWDTFEVNETNYTALFRYITEAAKLIPDPEGEQLLRKLIPHTLRFQPIDSVRLALRLHDMPLIRVALDACKDEYQKKQCVLLLRGEVRLEELPPDLADLANNVKLADYFAMMAKSLDVTETKTPEDVYKSHLVDKDAHAVTAPPGAARVDSAKENLAASFVSAFVNCAHGQDTLIDQQGINWVYRNKDSGQTSATAALGAIHLWDVNGGSNLVDKYLYATGPIKAGGLLALGALSCNIRDEADPAFGLLVDYLADADNGVRMAALLGLGLAYCGTGREDLLVLADPLTSDAPIEVAAISALACGLVFVGTANVQVAQALMQAVMEREADIMAHPLGRFLALGLGLLYMGRQECEAALEACSTLKAPTSEYAALVVEMCAYAGTGNMLKIQKFLGVCTEENKQIATLGLALVGMGEPLVAQMLLRHFDRIIQYGEMPTRRLVPLAIGLLFASDPRVELMGTLSRLSHDQDPEVCMGALMGLGLVGAGTNNGTIAKLLRDLSAYHGKDPNILFMVRIAQGLTHMGKGILSLSPAHSDGLLISRPALAGLVATAMACTNFNDLIQGNYHYLLYTLLPAVHPRVLMTLDADTMQPVGVQCRVGKAVDVAGQVWLLAPLRGGWGMGGYPAALVVVLPWWWCCLGAGAALVVVLPWCCLGAAAALVVVLPWCWCCLGAALVLVLPWWWCCLGAALVLPWWWCCLGAALVLLLPWCCLGAAAALVLPWCCCCLGAALVLLLPWCCCCLGAALVLLLPWWWCCLGGGAALVVVLPWCCLGAAAAPLFTHAPFLDPTSSARTRKRAQPGTPNTITGFQTMTTPVLLSPGQRAELVAPEYKRFTTVNEGIVLLKKKAQWEIELEEMQERAAAPKPSPKTTGTTPPQPPLPPPAPPPRPASPHPPSNEWLGRRDLT</sequence>
<evidence type="ECO:0000313" key="9">
    <source>
        <dbReference type="Proteomes" id="UP001141327"/>
    </source>
</evidence>
<feature type="transmembrane region" description="Helical" evidence="5">
    <location>
        <begin position="737"/>
        <end position="764"/>
    </location>
</feature>
<evidence type="ECO:0000259" key="6">
    <source>
        <dbReference type="Pfam" id="PF17781"/>
    </source>
</evidence>
<feature type="compositionally biased region" description="Pro residues" evidence="4">
    <location>
        <begin position="885"/>
        <end position="905"/>
    </location>
</feature>
<dbReference type="Pfam" id="PF01851">
    <property type="entry name" value="PC_rep"/>
    <property type="match status" value="1"/>
</dbReference>
<comment type="caution">
    <text evidence="8">The sequence shown here is derived from an EMBL/GenBank/DDBJ whole genome shotgun (WGS) entry which is preliminary data.</text>
</comment>
<keyword evidence="9" id="KW-1185">Reference proteome</keyword>
<organism evidence="8 9">
    <name type="scientific">Paratrimastix pyriformis</name>
    <dbReference type="NCBI Taxonomy" id="342808"/>
    <lineage>
        <taxon>Eukaryota</taxon>
        <taxon>Metamonada</taxon>
        <taxon>Preaxostyla</taxon>
        <taxon>Paratrimastigidae</taxon>
        <taxon>Paratrimastix</taxon>
    </lineage>
</organism>
<dbReference type="PANTHER" id="PTHR10943:SF1">
    <property type="entry name" value="26S PROTEASOME NON-ATPASE REGULATORY SUBUNIT 2"/>
    <property type="match status" value="1"/>
</dbReference>
<feature type="domain" description="26S proteasome non-ATPase regulatory subunit RPN1 C-terminal" evidence="7">
    <location>
        <begin position="808"/>
        <end position="860"/>
    </location>
</feature>
<dbReference type="Proteomes" id="UP001141327">
    <property type="component" value="Unassembled WGS sequence"/>
</dbReference>
<comment type="similarity">
    <text evidence="1">Belongs to the proteasome subunit S2 family.</text>
</comment>
<protein>
    <submittedName>
        <fullName evidence="8">26S proteasome non-ATPase regulatory subunit 2</fullName>
    </submittedName>
</protein>
<dbReference type="PANTHER" id="PTHR10943">
    <property type="entry name" value="26S PROTEASOME NON-ATPASE REGULATORY SUBUNIT"/>
    <property type="match status" value="1"/>
</dbReference>
<reference evidence="8" key="1">
    <citation type="journal article" date="2022" name="bioRxiv">
        <title>Genomics of Preaxostyla Flagellates Illuminates Evolutionary Transitions and the Path Towards Mitochondrial Loss.</title>
        <authorList>
            <person name="Novak L.V.F."/>
            <person name="Treitli S.C."/>
            <person name="Pyrih J."/>
            <person name="Halakuc P."/>
            <person name="Pipaliya S.V."/>
            <person name="Vacek V."/>
            <person name="Brzon O."/>
            <person name="Soukal P."/>
            <person name="Eme L."/>
            <person name="Dacks J.B."/>
            <person name="Karnkowska A."/>
            <person name="Elias M."/>
            <person name="Hampl V."/>
        </authorList>
    </citation>
    <scope>NUCLEOTIDE SEQUENCE</scope>
    <source>
        <strain evidence="8">RCP-MX</strain>
    </source>
</reference>
<dbReference type="InterPro" id="IPR011989">
    <property type="entry name" value="ARM-like"/>
</dbReference>
<dbReference type="InterPro" id="IPR040892">
    <property type="entry name" value="RPN1_N"/>
</dbReference>
<dbReference type="InterPro" id="IPR041433">
    <property type="entry name" value="RPN1_C"/>
</dbReference>
<dbReference type="InterPro" id="IPR002015">
    <property type="entry name" value="Proteasome/cyclosome_rpt"/>
</dbReference>
<evidence type="ECO:0000256" key="4">
    <source>
        <dbReference type="SAM" id="MobiDB-lite"/>
    </source>
</evidence>
<gene>
    <name evidence="8" type="ORF">PAPYR_8540</name>
</gene>
<evidence type="ECO:0000313" key="8">
    <source>
        <dbReference type="EMBL" id="KAJ4456298.1"/>
    </source>
</evidence>
<feature type="transmembrane region" description="Helical" evidence="5">
    <location>
        <begin position="643"/>
        <end position="662"/>
    </location>
</feature>
<keyword evidence="5" id="KW-0472">Membrane</keyword>
<feature type="transmembrane region" description="Helical" evidence="5">
    <location>
        <begin position="770"/>
        <end position="796"/>
    </location>
</feature>
<feature type="transmembrane region" description="Helical" evidence="5">
    <location>
        <begin position="669"/>
        <end position="691"/>
    </location>
</feature>
<feature type="domain" description="RPN1 N-terminal" evidence="6">
    <location>
        <begin position="18"/>
        <end position="143"/>
    </location>
</feature>
<feature type="region of interest" description="Disordered" evidence="4">
    <location>
        <begin position="866"/>
        <end position="916"/>
    </location>
</feature>
<dbReference type="SUPFAM" id="SSF48371">
    <property type="entry name" value="ARM repeat"/>
    <property type="match status" value="1"/>
</dbReference>
<feature type="transmembrane region" description="Helical" evidence="5">
    <location>
        <begin position="703"/>
        <end position="730"/>
    </location>
</feature>
<dbReference type="Pfam" id="PF17781">
    <property type="entry name" value="RPN1_RPN2_N"/>
    <property type="match status" value="1"/>
</dbReference>
<keyword evidence="5" id="KW-0812">Transmembrane</keyword>
<keyword evidence="3 8" id="KW-0647">Proteasome</keyword>
<dbReference type="Gene3D" id="1.25.10.10">
    <property type="entry name" value="Leucine-rich Repeat Variant"/>
    <property type="match status" value="1"/>
</dbReference>
<dbReference type="Pfam" id="PF18051">
    <property type="entry name" value="RPN1_C"/>
    <property type="match status" value="1"/>
</dbReference>
<evidence type="ECO:0000256" key="5">
    <source>
        <dbReference type="SAM" id="Phobius"/>
    </source>
</evidence>
<proteinExistence type="inferred from homology"/>
<name>A0ABQ8UAF9_9EUKA</name>
<evidence type="ECO:0000256" key="2">
    <source>
        <dbReference type="ARBA" id="ARBA00022737"/>
    </source>
</evidence>
<dbReference type="GO" id="GO:0000502">
    <property type="term" value="C:proteasome complex"/>
    <property type="evidence" value="ECO:0007669"/>
    <property type="project" value="UniProtKB-KW"/>
</dbReference>
<accession>A0ABQ8UAF9</accession>
<evidence type="ECO:0000259" key="7">
    <source>
        <dbReference type="Pfam" id="PF18051"/>
    </source>
</evidence>
<dbReference type="EMBL" id="JAPMOS010000075">
    <property type="protein sequence ID" value="KAJ4456298.1"/>
    <property type="molecule type" value="Genomic_DNA"/>
</dbReference>
<feature type="compositionally biased region" description="Low complexity" evidence="4">
    <location>
        <begin position="871"/>
        <end position="884"/>
    </location>
</feature>